<accession>A0ABW7CXH2</accession>
<sequence length="105" mass="11420">MLAAGSEIANRLKACRLEQGRTQRALGGLVGLPEEVAGVRINRYERAVHNFDIETAQKIARALGVSIAYLFAETGQLADLIDEFGKLSGKAQDALLPDVRRKATR</sequence>
<dbReference type="InterPro" id="IPR010982">
    <property type="entry name" value="Lambda_DNA-bd_dom_sf"/>
</dbReference>
<dbReference type="Gene3D" id="1.10.260.40">
    <property type="entry name" value="lambda repressor-like DNA-binding domains"/>
    <property type="match status" value="1"/>
</dbReference>
<dbReference type="Proteomes" id="UP001605261">
    <property type="component" value="Unassembled WGS sequence"/>
</dbReference>
<name>A0ABW7CXH2_9GAMM</name>
<comment type="caution">
    <text evidence="2">The sequence shown here is derived from an EMBL/GenBank/DDBJ whole genome shotgun (WGS) entry which is preliminary data.</text>
</comment>
<dbReference type="CDD" id="cd00093">
    <property type="entry name" value="HTH_XRE"/>
    <property type="match status" value="1"/>
</dbReference>
<dbReference type="SMART" id="SM00530">
    <property type="entry name" value="HTH_XRE"/>
    <property type="match status" value="1"/>
</dbReference>
<protein>
    <submittedName>
        <fullName evidence="2">Helix-turn-helix domain-containing protein</fullName>
    </submittedName>
</protein>
<evidence type="ECO:0000259" key="1">
    <source>
        <dbReference type="PROSITE" id="PS50943"/>
    </source>
</evidence>
<feature type="domain" description="HTH cro/C1-type" evidence="1">
    <location>
        <begin position="12"/>
        <end position="70"/>
    </location>
</feature>
<reference evidence="2 3" key="1">
    <citation type="submission" date="2024-09" db="EMBL/GenBank/DDBJ databases">
        <authorList>
            <consortium name="All-Russian atlas of soil microorganisms"/>
            <consortium name="as a basis for the search for new antimicrobial producers and enzymes with unique properties"/>
            <person name="Sokolova E.A."/>
            <person name="Voronina E.N."/>
        </authorList>
    </citation>
    <scope>NUCLEOTIDE SEQUENCE [LARGE SCALE GENOMIC DNA]</scope>
    <source>
        <strain evidence="2 3">AF-22b-331.1</strain>
    </source>
</reference>
<evidence type="ECO:0000313" key="3">
    <source>
        <dbReference type="Proteomes" id="UP001605261"/>
    </source>
</evidence>
<proteinExistence type="predicted"/>
<keyword evidence="3" id="KW-1185">Reference proteome</keyword>
<dbReference type="InterPro" id="IPR001387">
    <property type="entry name" value="Cro/C1-type_HTH"/>
</dbReference>
<organism evidence="2 3">
    <name type="scientific">Stenotrophomonas nematodicola</name>
    <dbReference type="NCBI Taxonomy" id="2656746"/>
    <lineage>
        <taxon>Bacteria</taxon>
        <taxon>Pseudomonadati</taxon>
        <taxon>Pseudomonadota</taxon>
        <taxon>Gammaproteobacteria</taxon>
        <taxon>Lysobacterales</taxon>
        <taxon>Lysobacteraceae</taxon>
        <taxon>Stenotrophomonas</taxon>
    </lineage>
</organism>
<gene>
    <name evidence="2" type="ORF">ACEU0G_003672</name>
</gene>
<dbReference type="SUPFAM" id="SSF47413">
    <property type="entry name" value="lambda repressor-like DNA-binding domains"/>
    <property type="match status" value="1"/>
</dbReference>
<dbReference type="EMBL" id="JBHGCJ010000007">
    <property type="protein sequence ID" value="MFG6109655.1"/>
    <property type="molecule type" value="Genomic_DNA"/>
</dbReference>
<evidence type="ECO:0000313" key="2">
    <source>
        <dbReference type="EMBL" id="MFG6109655.1"/>
    </source>
</evidence>
<dbReference type="Pfam" id="PF01381">
    <property type="entry name" value="HTH_3"/>
    <property type="match status" value="1"/>
</dbReference>
<dbReference type="RefSeq" id="WP_394163418.1">
    <property type="nucleotide sequence ID" value="NZ_JBHGCJ010000007.1"/>
</dbReference>
<dbReference type="PROSITE" id="PS50943">
    <property type="entry name" value="HTH_CROC1"/>
    <property type="match status" value="1"/>
</dbReference>